<dbReference type="EMBL" id="MCGH01000003">
    <property type="protein sequence ID" value="ODM03981.1"/>
    <property type="molecule type" value="Genomic_DNA"/>
</dbReference>
<proteinExistence type="predicted"/>
<gene>
    <name evidence="1" type="ORF">BEI61_04784</name>
</gene>
<evidence type="ECO:0000313" key="2">
    <source>
        <dbReference type="Proteomes" id="UP000094067"/>
    </source>
</evidence>
<reference evidence="1 2" key="1">
    <citation type="submission" date="2016-07" db="EMBL/GenBank/DDBJ databases">
        <title>Characterization of isolates of Eisenbergiella tayi derived from blood cultures, using whole genome sequencing.</title>
        <authorList>
            <person name="Burdz T."/>
            <person name="Wiebe D."/>
            <person name="Huynh C."/>
            <person name="Bernard K."/>
        </authorList>
    </citation>
    <scope>NUCLEOTIDE SEQUENCE [LARGE SCALE GENOMIC DNA]</scope>
    <source>
        <strain evidence="1 2">NML 110608</strain>
    </source>
</reference>
<comment type="caution">
    <text evidence="1">The sequence shown here is derived from an EMBL/GenBank/DDBJ whole genome shotgun (WGS) entry which is preliminary data.</text>
</comment>
<accession>A0A1E3A6G5</accession>
<dbReference type="PATRIC" id="fig|1432052.4.peg.5310"/>
<dbReference type="RefSeq" id="WP_069154265.1">
    <property type="nucleotide sequence ID" value="NZ_MCGH01000003.1"/>
</dbReference>
<evidence type="ECO:0000313" key="1">
    <source>
        <dbReference type="EMBL" id="ODM03981.1"/>
    </source>
</evidence>
<organism evidence="1 2">
    <name type="scientific">Eisenbergiella tayi</name>
    <dbReference type="NCBI Taxonomy" id="1432052"/>
    <lineage>
        <taxon>Bacteria</taxon>
        <taxon>Bacillati</taxon>
        <taxon>Bacillota</taxon>
        <taxon>Clostridia</taxon>
        <taxon>Lachnospirales</taxon>
        <taxon>Lachnospiraceae</taxon>
        <taxon>Eisenbergiella</taxon>
    </lineage>
</organism>
<name>A0A1E3A6G5_9FIRM</name>
<dbReference type="Proteomes" id="UP000094067">
    <property type="component" value="Unassembled WGS sequence"/>
</dbReference>
<protein>
    <submittedName>
        <fullName evidence="1">Uncharacterized protein</fullName>
    </submittedName>
</protein>
<sequence length="382" mass="43696">MATLNTPLIQPIYAFDPQYNYSVSFTYTGNQTVRNRAVVLDNDTYQTVYDSEQDRMRLDHVFPGGTFVPGKTYQVRIQVFDAYGNESALSAPVLFYCFTTPEFYFEDMQDTATLHTANPKLTLHYFQREHEPLQDFQFYLYDYDKSLAASSGHKYDTADMSHTFYGLKNESEYYIRATGTTVHGFSVDTGYIKINIQYFVMPANVLFEAKNHPENGSISLESGVIDIGYEIDNDNYSIKNSELIIGSDNTLTYNAGFKITDEFKVFVKARKLPLNSAFFKMRCPETGNYLDIHIEKLGKAYYGVLHVPYGKTLGAYHVFAELPQSCLVDTQGFLLADTENNLIMLAGTDYQDLYTTVFEISYKKGLYDLHIYYEADTVTEDI</sequence>
<dbReference type="AlphaFoldDB" id="A0A1E3A6G5"/>